<dbReference type="PROSITE" id="PS50294">
    <property type="entry name" value="WD_REPEATS_REGION"/>
    <property type="match status" value="2"/>
</dbReference>
<dbReference type="InterPro" id="IPR001680">
    <property type="entry name" value="WD40_rpt"/>
</dbReference>
<evidence type="ECO:0000256" key="4">
    <source>
        <dbReference type="ARBA" id="ARBA00022737"/>
    </source>
</evidence>
<keyword evidence="5" id="KW-0648">Protein biosynthesis</keyword>
<comment type="caution">
    <text evidence="10">The sequence shown here is derived from an EMBL/GenBank/DDBJ whole genome shotgun (WGS) entry which is preliminary data.</text>
</comment>
<keyword evidence="4" id="KW-0677">Repeat</keyword>
<dbReference type="SUPFAM" id="SSF50978">
    <property type="entry name" value="WD40 repeat-like"/>
    <property type="match status" value="1"/>
</dbReference>
<keyword evidence="1" id="KW-0963">Cytoplasm</keyword>
<evidence type="ECO:0000256" key="9">
    <source>
        <dbReference type="SAM" id="Phobius"/>
    </source>
</evidence>
<evidence type="ECO:0000256" key="6">
    <source>
        <dbReference type="ARBA" id="ARBA00038394"/>
    </source>
</evidence>
<feature type="transmembrane region" description="Helical" evidence="9">
    <location>
        <begin position="7"/>
        <end position="29"/>
    </location>
</feature>
<dbReference type="AlphaFoldDB" id="A0A8J4Y232"/>
<keyword evidence="2 10" id="KW-0396">Initiation factor</keyword>
<keyword evidence="11" id="KW-1185">Reference proteome</keyword>
<feature type="repeat" description="WD" evidence="8">
    <location>
        <begin position="175"/>
        <end position="216"/>
    </location>
</feature>
<dbReference type="GO" id="GO:0003723">
    <property type="term" value="F:RNA binding"/>
    <property type="evidence" value="ECO:0007669"/>
    <property type="project" value="TreeGrafter"/>
</dbReference>
<evidence type="ECO:0000256" key="3">
    <source>
        <dbReference type="ARBA" id="ARBA00022574"/>
    </source>
</evidence>
<dbReference type="Gene3D" id="2.130.10.10">
    <property type="entry name" value="YVTN repeat-like/Quinoprotein amine dehydrogenase"/>
    <property type="match status" value="1"/>
</dbReference>
<dbReference type="InterPro" id="IPR027525">
    <property type="entry name" value="eIF3i"/>
</dbReference>
<dbReference type="PROSITE" id="PS00678">
    <property type="entry name" value="WD_REPEATS_1"/>
    <property type="match status" value="1"/>
</dbReference>
<dbReference type="GO" id="GO:0071541">
    <property type="term" value="C:eukaryotic translation initiation factor 3 complex, eIF3m"/>
    <property type="evidence" value="ECO:0007669"/>
    <property type="project" value="TreeGrafter"/>
</dbReference>
<dbReference type="InterPro" id="IPR015943">
    <property type="entry name" value="WD40/YVTN_repeat-like_dom_sf"/>
</dbReference>
<name>A0A8J4Y232_CHIOP</name>
<proteinExistence type="inferred from homology"/>
<keyword evidence="3 8" id="KW-0853">WD repeat</keyword>
<evidence type="ECO:0000256" key="2">
    <source>
        <dbReference type="ARBA" id="ARBA00022540"/>
    </source>
</evidence>
<keyword evidence="9" id="KW-0472">Membrane</keyword>
<dbReference type="SMART" id="SM00320">
    <property type="entry name" value="WD40"/>
    <property type="match status" value="3"/>
</dbReference>
<feature type="transmembrane region" description="Helical" evidence="9">
    <location>
        <begin position="35"/>
        <end position="58"/>
    </location>
</feature>
<dbReference type="OrthoDB" id="24966at2759"/>
<dbReference type="GO" id="GO:0003743">
    <property type="term" value="F:translation initiation factor activity"/>
    <property type="evidence" value="ECO:0007669"/>
    <property type="project" value="UniProtKB-KW"/>
</dbReference>
<reference evidence="10" key="1">
    <citation type="submission" date="2020-07" db="EMBL/GenBank/DDBJ databases">
        <title>The High-quality genome of the commercially important snow crab, Chionoecetes opilio.</title>
        <authorList>
            <person name="Jeong J.-H."/>
            <person name="Ryu S."/>
        </authorList>
    </citation>
    <scope>NUCLEOTIDE SEQUENCE</scope>
    <source>
        <strain evidence="10">MADBK_172401_WGS</strain>
        <tissue evidence="10">Digestive gland</tissue>
    </source>
</reference>
<keyword evidence="9" id="KW-1133">Transmembrane helix</keyword>
<evidence type="ECO:0000256" key="7">
    <source>
        <dbReference type="ARBA" id="ARBA00040390"/>
    </source>
</evidence>
<accession>A0A8J4Y232</accession>
<keyword evidence="9" id="KW-0812">Transmembrane</keyword>
<comment type="similarity">
    <text evidence="6">Belongs to the WD repeat STRAP family.</text>
</comment>
<dbReference type="PROSITE" id="PS50082">
    <property type="entry name" value="WD_REPEATS_2"/>
    <property type="match status" value="3"/>
</dbReference>
<gene>
    <name evidence="10" type="primary">EIF3I_1</name>
    <name evidence="10" type="ORF">GWK47_051359</name>
</gene>
<evidence type="ECO:0000313" key="10">
    <source>
        <dbReference type="EMBL" id="KAG0719008.1"/>
    </source>
</evidence>
<dbReference type="InterPro" id="IPR036322">
    <property type="entry name" value="WD40_repeat_dom_sf"/>
</dbReference>
<dbReference type="GO" id="GO:0002183">
    <property type="term" value="P:cytoplasmic translational initiation"/>
    <property type="evidence" value="ECO:0007669"/>
    <property type="project" value="TreeGrafter"/>
</dbReference>
<organism evidence="10 11">
    <name type="scientific">Chionoecetes opilio</name>
    <name type="common">Atlantic snow crab</name>
    <name type="synonym">Cancer opilio</name>
    <dbReference type="NCBI Taxonomy" id="41210"/>
    <lineage>
        <taxon>Eukaryota</taxon>
        <taxon>Metazoa</taxon>
        <taxon>Ecdysozoa</taxon>
        <taxon>Arthropoda</taxon>
        <taxon>Crustacea</taxon>
        <taxon>Multicrustacea</taxon>
        <taxon>Malacostraca</taxon>
        <taxon>Eumalacostraca</taxon>
        <taxon>Eucarida</taxon>
        <taxon>Decapoda</taxon>
        <taxon>Pleocyemata</taxon>
        <taxon>Brachyura</taxon>
        <taxon>Eubrachyura</taxon>
        <taxon>Majoidea</taxon>
        <taxon>Majidae</taxon>
        <taxon>Chionoecetes</taxon>
    </lineage>
</organism>
<dbReference type="PANTHER" id="PTHR19877:SF1">
    <property type="entry name" value="EUKARYOTIC TRANSLATION INITIATION FACTOR 3 SUBUNIT I"/>
    <property type="match status" value="1"/>
</dbReference>
<dbReference type="InterPro" id="IPR019775">
    <property type="entry name" value="WD40_repeat_CS"/>
</dbReference>
<evidence type="ECO:0000313" key="11">
    <source>
        <dbReference type="Proteomes" id="UP000770661"/>
    </source>
</evidence>
<feature type="repeat" description="WD" evidence="8">
    <location>
        <begin position="133"/>
        <end position="174"/>
    </location>
</feature>
<dbReference type="EMBL" id="JACEEZ010015171">
    <property type="protein sequence ID" value="KAG0719008.1"/>
    <property type="molecule type" value="Genomic_DNA"/>
</dbReference>
<dbReference type="PANTHER" id="PTHR19877">
    <property type="entry name" value="EUKARYOTIC TRANSLATION INITIATION FACTOR 3 SUBUNIT I"/>
    <property type="match status" value="1"/>
</dbReference>
<feature type="repeat" description="WD" evidence="8">
    <location>
        <begin position="275"/>
        <end position="305"/>
    </location>
</feature>
<evidence type="ECO:0000256" key="5">
    <source>
        <dbReference type="ARBA" id="ARBA00022917"/>
    </source>
</evidence>
<dbReference type="Pfam" id="PF24805">
    <property type="entry name" value="EIF3I"/>
    <property type="match status" value="1"/>
</dbReference>
<sequence length="319" mass="35394">MFQDPKYAPAAPLITTNAIITILTTTTIITITTTIITITTTIITITTTIITITILITITTTLPLVSRIWDVETGACNTTLEMKTSVRGVGFSYSGTMIAYTTDKMMGHNSELSIIDVREPNNVDSTPIMKTQVTPSNTKALSVLWGPLDEYVVTGHEDGSIIKWDMRTGKKIEVGKEHTKQIKDMQLSHDGMMLITASMDTTARLWDITNLEALKLYKTDRPVNSAAISPLVDTYPHVVMGGGQEAMDVTTTSSRIGKFDARFFHLVFEDEFARVKGHFGPINSIRFHPNGRGYASGGEDGYVRVHVFDDAYYQFKFDF</sequence>
<protein>
    <recommendedName>
        <fullName evidence="7">Serine-threonine kinase receptor-associated protein</fullName>
    </recommendedName>
</protein>
<dbReference type="Proteomes" id="UP000770661">
    <property type="component" value="Unassembled WGS sequence"/>
</dbReference>
<evidence type="ECO:0000256" key="1">
    <source>
        <dbReference type="ARBA" id="ARBA00022490"/>
    </source>
</evidence>
<evidence type="ECO:0000256" key="8">
    <source>
        <dbReference type="PROSITE-ProRule" id="PRU00221"/>
    </source>
</evidence>